<dbReference type="Gene3D" id="3.30.70.1120">
    <property type="entry name" value="TT1725-like"/>
    <property type="match status" value="1"/>
</dbReference>
<accession>A0A1F5EY31</accession>
<dbReference type="PANTHER" id="PTHR36441">
    <property type="entry name" value="HYPOTHETICAL CYTOSOLIC PROTEIN"/>
    <property type="match status" value="1"/>
</dbReference>
<protein>
    <recommendedName>
        <fullName evidence="3">DUF503 domain-containing protein</fullName>
    </recommendedName>
</protein>
<dbReference type="EMBL" id="MFAF01000127">
    <property type="protein sequence ID" value="OGD72277.1"/>
    <property type="molecule type" value="Genomic_DNA"/>
</dbReference>
<reference evidence="1 2" key="1">
    <citation type="journal article" date="2016" name="Nat. Commun.">
        <title>Thousands of microbial genomes shed light on interconnected biogeochemical processes in an aquifer system.</title>
        <authorList>
            <person name="Anantharaman K."/>
            <person name="Brown C.T."/>
            <person name="Hug L.A."/>
            <person name="Sharon I."/>
            <person name="Castelle C.J."/>
            <person name="Probst A.J."/>
            <person name="Thomas B.C."/>
            <person name="Singh A."/>
            <person name="Wilkins M.J."/>
            <person name="Karaoz U."/>
            <person name="Brodie E.L."/>
            <person name="Williams K.H."/>
            <person name="Hubbard S.S."/>
            <person name="Banfield J.F."/>
        </authorList>
    </citation>
    <scope>NUCLEOTIDE SEQUENCE [LARGE SCALE GENOMIC DNA]</scope>
</reference>
<dbReference type="PANTHER" id="PTHR36441:SF1">
    <property type="entry name" value="DUF503 DOMAIN-CONTAINING PROTEIN"/>
    <property type="match status" value="1"/>
</dbReference>
<comment type="caution">
    <text evidence="1">The sequence shown here is derived from an EMBL/GenBank/DDBJ whole genome shotgun (WGS) entry which is preliminary data.</text>
</comment>
<name>A0A1F5EY31_9BACT</name>
<sequence length="100" mass="11233">MLYVGVLEAELFIPEARSKKERRRVVNSLKERARSRYKIAAAEVGDADRLQAATLAFATAAGSCTTVEETLDTIERLVYSGEAEVTWIRRAVRSAEELWD</sequence>
<evidence type="ECO:0000313" key="2">
    <source>
        <dbReference type="Proteomes" id="UP000177187"/>
    </source>
</evidence>
<dbReference type="STRING" id="1817816.A2Y64_06825"/>
<dbReference type="Proteomes" id="UP000177187">
    <property type="component" value="Unassembled WGS sequence"/>
</dbReference>
<proteinExistence type="predicted"/>
<dbReference type="InterPro" id="IPR036746">
    <property type="entry name" value="TT1725-like_sf"/>
</dbReference>
<dbReference type="AlphaFoldDB" id="A0A1F5EY31"/>
<dbReference type="InterPro" id="IPR007546">
    <property type="entry name" value="DUF503"/>
</dbReference>
<evidence type="ECO:0008006" key="3">
    <source>
        <dbReference type="Google" id="ProtNLM"/>
    </source>
</evidence>
<dbReference type="Pfam" id="PF04456">
    <property type="entry name" value="DUF503"/>
    <property type="match status" value="1"/>
</dbReference>
<gene>
    <name evidence="1" type="ORF">A2Y64_06825</name>
</gene>
<evidence type="ECO:0000313" key="1">
    <source>
        <dbReference type="EMBL" id="OGD72277.1"/>
    </source>
</evidence>
<organism evidence="1 2">
    <name type="scientific">Candidatus Coatesbacteria bacterium RBG_13_66_14</name>
    <dbReference type="NCBI Taxonomy" id="1817816"/>
    <lineage>
        <taxon>Bacteria</taxon>
        <taxon>Candidatus Coatesiibacteriota</taxon>
    </lineage>
</organism>
<dbReference type="SUPFAM" id="SSF103007">
    <property type="entry name" value="Hypothetical protein TT1725"/>
    <property type="match status" value="1"/>
</dbReference>